<dbReference type="EMBL" id="CP157960">
    <property type="protein sequence ID" value="XBT94588.1"/>
    <property type="molecule type" value="Genomic_DNA"/>
</dbReference>
<name>A0AAU7RWV5_9HYPH</name>
<evidence type="ECO:0000313" key="2">
    <source>
        <dbReference type="EMBL" id="XBT94588.1"/>
    </source>
</evidence>
<evidence type="ECO:0008006" key="3">
    <source>
        <dbReference type="Google" id="ProtNLM"/>
    </source>
</evidence>
<reference evidence="2" key="1">
    <citation type="submission" date="2024-06" db="EMBL/GenBank/DDBJ databases">
        <authorList>
            <person name="Li T."/>
            <person name="Gao R."/>
        </authorList>
    </citation>
    <scope>NUCLEOTIDE SEQUENCE</scope>
    <source>
        <strain evidence="2">ZPR3</strain>
    </source>
</reference>
<sequence>MLLFPIVGPFLVIFTLGAAILLPALWLYATAALPAYAVWRMSGRTRLAAAIAIASIIVLATAPGQLANKELKRTLDGYLAHDIQLVVPQQPAALQFVVNGGQRVFCKAVCQRLLLSGSVQSITIRSDRGRNPPEVVTYRVKQLFSCPEIFASWVPVLPSTRKSIAENKCITSSTGDAMHDGVTIEEKEIESSSIPQFSLVGVYRVQRLLISKVDAGQETLLVQKTMARIGKASTPFWLYNYWGFLTSVRGVAVAQVDEVYNHYRLLDVLAEIAGIDVDTRYCGDPRPYEPSPEEILFSQEARDSHCLAKQPQTVL</sequence>
<protein>
    <recommendedName>
        <fullName evidence="3">DUF4131 domain-containing protein</fullName>
    </recommendedName>
</protein>
<keyword evidence="1" id="KW-0812">Transmembrane</keyword>
<keyword evidence="1" id="KW-1133">Transmembrane helix</keyword>
<gene>
    <name evidence="2" type="ORF">ABM479_09070</name>
</gene>
<dbReference type="AlphaFoldDB" id="A0AAU7RWV5"/>
<organism evidence="2">
    <name type="scientific">Rhizobium sp. ZPR3</name>
    <dbReference type="NCBI Taxonomy" id="3158967"/>
    <lineage>
        <taxon>Bacteria</taxon>
        <taxon>Pseudomonadati</taxon>
        <taxon>Pseudomonadota</taxon>
        <taxon>Alphaproteobacteria</taxon>
        <taxon>Hyphomicrobiales</taxon>
        <taxon>Rhizobiaceae</taxon>
        <taxon>Rhizobium/Agrobacterium group</taxon>
        <taxon>Rhizobium</taxon>
    </lineage>
</organism>
<proteinExistence type="predicted"/>
<dbReference type="RefSeq" id="WP_349958640.1">
    <property type="nucleotide sequence ID" value="NZ_CP157960.1"/>
</dbReference>
<accession>A0AAU7RWV5</accession>
<feature type="transmembrane region" description="Helical" evidence="1">
    <location>
        <begin position="47"/>
        <end position="66"/>
    </location>
</feature>
<evidence type="ECO:0000256" key="1">
    <source>
        <dbReference type="SAM" id="Phobius"/>
    </source>
</evidence>
<feature type="transmembrane region" description="Helical" evidence="1">
    <location>
        <begin position="6"/>
        <end position="27"/>
    </location>
</feature>
<keyword evidence="1" id="KW-0472">Membrane</keyword>